<sequence>GVFVSPCGVGAVAAAVRSSDAVGHRTVRAGPRS</sequence>
<accession>L7FEH8</accession>
<evidence type="ECO:0000313" key="1">
    <source>
        <dbReference type="EMBL" id="ELP69589.1"/>
    </source>
</evidence>
<keyword evidence="2" id="KW-1185">Reference proteome</keyword>
<dbReference type="EMBL" id="AEJB01000134">
    <property type="protein sequence ID" value="ELP69589.1"/>
    <property type="molecule type" value="Genomic_DNA"/>
</dbReference>
<comment type="caution">
    <text evidence="1">The sequence shown here is derived from an EMBL/GenBank/DDBJ whole genome shotgun (WGS) entry which is preliminary data.</text>
</comment>
<dbReference type="Proteomes" id="UP000010931">
    <property type="component" value="Unassembled WGS sequence"/>
</dbReference>
<name>L7FEH8_STRT8</name>
<evidence type="ECO:0000313" key="2">
    <source>
        <dbReference type="Proteomes" id="UP000010931"/>
    </source>
</evidence>
<organism evidence="1 2">
    <name type="scientific">Streptomyces turgidiscabies (strain Car8)</name>
    <dbReference type="NCBI Taxonomy" id="698760"/>
    <lineage>
        <taxon>Bacteria</taxon>
        <taxon>Bacillati</taxon>
        <taxon>Actinomycetota</taxon>
        <taxon>Actinomycetes</taxon>
        <taxon>Kitasatosporales</taxon>
        <taxon>Streptomycetaceae</taxon>
        <taxon>Streptomyces</taxon>
    </lineage>
</organism>
<gene>
    <name evidence="1" type="ORF">STRTUCAR8_09146</name>
</gene>
<reference evidence="1 2" key="1">
    <citation type="journal article" date="2011" name="Plasmid">
        <title>Streptomyces turgidiscabies Car8 contains a modular pathogenicity island that shares virulence genes with other actinobacterial plant pathogens.</title>
        <authorList>
            <person name="Huguet-Tapia J.C."/>
            <person name="Badger J.H."/>
            <person name="Loria R."/>
            <person name="Pettis G.S."/>
        </authorList>
    </citation>
    <scope>NUCLEOTIDE SEQUENCE [LARGE SCALE GENOMIC DNA]</scope>
    <source>
        <strain evidence="1 2">Car8</strain>
    </source>
</reference>
<proteinExistence type="predicted"/>
<feature type="non-terminal residue" evidence="1">
    <location>
        <position position="1"/>
    </location>
</feature>
<dbReference type="AlphaFoldDB" id="L7FEH8"/>
<protein>
    <submittedName>
        <fullName evidence="1">Uncharacterized protein</fullName>
    </submittedName>
</protein>